<dbReference type="AlphaFoldDB" id="A0A285HFC2"/>
<accession>A0A285HFC2</accession>
<gene>
    <name evidence="3" type="ORF">SAMN05421748_104131</name>
</gene>
<name>A0A285HFC2_9ACTN</name>
<keyword evidence="2" id="KW-0472">Membrane</keyword>
<evidence type="ECO:0000256" key="2">
    <source>
        <dbReference type="SAM" id="Phobius"/>
    </source>
</evidence>
<proteinExistence type="predicted"/>
<keyword evidence="2" id="KW-1133">Transmembrane helix</keyword>
<evidence type="ECO:0000313" key="4">
    <source>
        <dbReference type="Proteomes" id="UP000219612"/>
    </source>
</evidence>
<keyword evidence="2" id="KW-0812">Transmembrane</keyword>
<evidence type="ECO:0000313" key="3">
    <source>
        <dbReference type="EMBL" id="SNY33411.1"/>
    </source>
</evidence>
<evidence type="ECO:0000256" key="1">
    <source>
        <dbReference type="SAM" id="Coils"/>
    </source>
</evidence>
<reference evidence="3 4" key="1">
    <citation type="submission" date="2017-09" db="EMBL/GenBank/DDBJ databases">
        <authorList>
            <person name="Ehlers B."/>
            <person name="Leendertz F.H."/>
        </authorList>
    </citation>
    <scope>NUCLEOTIDE SEQUENCE [LARGE SCALE GENOMIC DNA]</scope>
    <source>
        <strain evidence="3 4">CGMCC 4.6857</strain>
    </source>
</reference>
<keyword evidence="1" id="KW-0175">Coiled coil</keyword>
<organism evidence="3 4">
    <name type="scientific">Paractinoplanes atraurantiacus</name>
    <dbReference type="NCBI Taxonomy" id="1036182"/>
    <lineage>
        <taxon>Bacteria</taxon>
        <taxon>Bacillati</taxon>
        <taxon>Actinomycetota</taxon>
        <taxon>Actinomycetes</taxon>
        <taxon>Micromonosporales</taxon>
        <taxon>Micromonosporaceae</taxon>
        <taxon>Paractinoplanes</taxon>
    </lineage>
</organism>
<sequence>MGWVSSGREDQARIRAQSAVSSALEKLPAAEAGQRTWDRLREQLDEPAVERIARITGALSESQRLIAELQAEVDTKLAAVERLRAEEEQNRQLAAMREEEAEAVRRLLRTTIESAHDELRAGLEHERDDLRVRLQELQSALDGMRESSRKDQIRFFVYGVGVSIPIGILINIFV</sequence>
<feature type="coiled-coil region" evidence="1">
    <location>
        <begin position="52"/>
        <end position="147"/>
    </location>
</feature>
<protein>
    <submittedName>
        <fullName evidence="3">Uncharacterized protein</fullName>
    </submittedName>
</protein>
<feature type="transmembrane region" description="Helical" evidence="2">
    <location>
        <begin position="155"/>
        <end position="173"/>
    </location>
</feature>
<dbReference type="EMBL" id="OBDY01000004">
    <property type="protein sequence ID" value="SNY33411.1"/>
    <property type="molecule type" value="Genomic_DNA"/>
</dbReference>
<keyword evidence="4" id="KW-1185">Reference proteome</keyword>
<dbReference type="Proteomes" id="UP000219612">
    <property type="component" value="Unassembled WGS sequence"/>
</dbReference>